<evidence type="ECO:0000256" key="7">
    <source>
        <dbReference type="ARBA" id="ARBA00022574"/>
    </source>
</evidence>
<dbReference type="PROSITE" id="PS50156">
    <property type="entry name" value="SSD"/>
    <property type="match status" value="1"/>
</dbReference>
<dbReference type="GO" id="GO:0005789">
    <property type="term" value="C:endoplasmic reticulum membrane"/>
    <property type="evidence" value="ECO:0007669"/>
    <property type="project" value="UniProtKB-SubCell"/>
</dbReference>
<reference evidence="23 24" key="2">
    <citation type="journal article" date="2019" name="G3 (Bethesda)">
        <title>Hybrid Assembly of the Genome of the Entomopathogenic Nematode Steinernema carpocapsae Identifies the X-Chromosome.</title>
        <authorList>
            <person name="Serra L."/>
            <person name="Macchietto M."/>
            <person name="Macias-Munoz A."/>
            <person name="McGill C.J."/>
            <person name="Rodriguez I.M."/>
            <person name="Rodriguez B."/>
            <person name="Murad R."/>
            <person name="Mortazavi A."/>
        </authorList>
    </citation>
    <scope>NUCLEOTIDE SEQUENCE [LARGE SCALE GENOMIC DNA]</scope>
    <source>
        <strain evidence="23 24">ALL</strain>
    </source>
</reference>
<comment type="function">
    <text evidence="19">Escort protein required for cholesterol as well as lipid homeostasis. Regulates export of the SCAP-SREBP complex from the endoplasmic reticulum to the Golgi upon low cholesterol, thereby regulating the processing of sterol regulatory element-binding proteins (SREBPs) SREBF1/SREBP1 and SREBF2/SREBP2. At high sterol concentrations, formation of a ternary complex with INSIG (INSIG1 or INSIG2) leads to mask the ER export signal in SCAP, promoting retention of the complex in the endoplasmic reticulum. Low sterol concentrations trigger release of INSIG, a conformational change in the SSD domain of SCAP, unmasking of the ER export signal, promoting recruitment into COPII-coated vesicles and transport of the SCAP-SREBP to the Golgi: in the Golgi, SREBPs are then processed, releasing the transcription factor fragment of SREBPs from the membrane, its import into the nucleus and up-regulation of LDLR, INSIG1 and the mevalonate pathway. Binds cholesterol via its SSD domain.</text>
</comment>
<feature type="domain" description="SSD" evidence="22">
    <location>
        <begin position="276"/>
        <end position="434"/>
    </location>
</feature>
<feature type="transmembrane region" description="Helical" evidence="21">
    <location>
        <begin position="305"/>
        <end position="329"/>
    </location>
</feature>
<gene>
    <name evidence="23" type="ORF">L596_000028</name>
</gene>
<dbReference type="PROSITE" id="PS50082">
    <property type="entry name" value="WD_REPEATS_2"/>
    <property type="match status" value="1"/>
</dbReference>
<feature type="repeat" description="WD" evidence="20">
    <location>
        <begin position="945"/>
        <end position="986"/>
    </location>
</feature>
<name>A0A4U8UJC7_STECR</name>
<evidence type="ECO:0000256" key="15">
    <source>
        <dbReference type="ARBA" id="ARBA00023136"/>
    </source>
</evidence>
<keyword evidence="8 21" id="KW-0812">Transmembrane</keyword>
<evidence type="ECO:0000256" key="21">
    <source>
        <dbReference type="SAM" id="Phobius"/>
    </source>
</evidence>
<evidence type="ECO:0000259" key="22">
    <source>
        <dbReference type="PROSITE" id="PS50156"/>
    </source>
</evidence>
<dbReference type="InterPro" id="IPR030225">
    <property type="entry name" value="SCAP"/>
</dbReference>
<evidence type="ECO:0000256" key="9">
    <source>
        <dbReference type="ARBA" id="ARBA00022737"/>
    </source>
</evidence>
<proteinExistence type="inferred from homology"/>
<feature type="transmembrane region" description="Helical" evidence="21">
    <location>
        <begin position="30"/>
        <end position="51"/>
    </location>
</feature>
<evidence type="ECO:0000256" key="13">
    <source>
        <dbReference type="ARBA" id="ARBA00023098"/>
    </source>
</evidence>
<dbReference type="PANTHER" id="PTHR46378">
    <property type="entry name" value="STEROL REGULATORY ELEMENT-BINDING PROTEIN CLEAVAGE-ACTIVATING PROTEIN"/>
    <property type="match status" value="1"/>
</dbReference>
<dbReference type="OrthoDB" id="60477at2759"/>
<evidence type="ECO:0000256" key="18">
    <source>
        <dbReference type="ARBA" id="ARBA00023221"/>
    </source>
</evidence>
<dbReference type="InterPro" id="IPR015943">
    <property type="entry name" value="WD40/YVTN_repeat-like_dom_sf"/>
</dbReference>
<feature type="transmembrane region" description="Helical" evidence="21">
    <location>
        <begin position="536"/>
        <end position="556"/>
    </location>
</feature>
<keyword evidence="14" id="KW-0446">Lipid-binding</keyword>
<evidence type="ECO:0000313" key="23">
    <source>
        <dbReference type="EMBL" id="TMS32145.1"/>
    </source>
</evidence>
<dbReference type="PANTHER" id="PTHR46378:SF1">
    <property type="entry name" value="STEROL REGULATORY ELEMENT-BINDING PROTEIN CLEAVAGE-ACTIVATING PROTEIN"/>
    <property type="match status" value="1"/>
</dbReference>
<keyword evidence="13" id="KW-0443">Lipid metabolism</keyword>
<feature type="transmembrane region" description="Helical" evidence="21">
    <location>
        <begin position="696"/>
        <end position="722"/>
    </location>
</feature>
<dbReference type="GO" id="GO:0032936">
    <property type="term" value="C:SREBP-SCAP complex"/>
    <property type="evidence" value="ECO:0007669"/>
    <property type="project" value="TreeGrafter"/>
</dbReference>
<evidence type="ECO:0000256" key="16">
    <source>
        <dbReference type="ARBA" id="ARBA00023166"/>
    </source>
</evidence>
<evidence type="ECO:0000256" key="19">
    <source>
        <dbReference type="ARBA" id="ARBA00045958"/>
    </source>
</evidence>
<keyword evidence="16" id="KW-1207">Sterol metabolism</keyword>
<keyword evidence="24" id="KW-1185">Reference proteome</keyword>
<dbReference type="InterPro" id="IPR000731">
    <property type="entry name" value="SSD"/>
</dbReference>
<comment type="caution">
    <text evidence="23">The sequence shown here is derived from an EMBL/GenBank/DDBJ whole genome shotgun (WGS) entry which is preliminary data.</text>
</comment>
<dbReference type="InterPro" id="IPR057041">
    <property type="entry name" value="SCAP_N"/>
</dbReference>
<evidence type="ECO:0000256" key="6">
    <source>
        <dbReference type="ARBA" id="ARBA00022548"/>
    </source>
</evidence>
<dbReference type="InterPro" id="IPR036322">
    <property type="entry name" value="WD40_repeat_dom_sf"/>
</dbReference>
<dbReference type="GO" id="GO:0045540">
    <property type="term" value="P:regulation of cholesterol biosynthetic process"/>
    <property type="evidence" value="ECO:0007669"/>
    <property type="project" value="TreeGrafter"/>
</dbReference>
<evidence type="ECO:0000256" key="4">
    <source>
        <dbReference type="ARBA" id="ARBA00007410"/>
    </source>
</evidence>
<dbReference type="GO" id="GO:0000139">
    <property type="term" value="C:Golgi membrane"/>
    <property type="evidence" value="ECO:0007669"/>
    <property type="project" value="UniProtKB-SubCell"/>
</dbReference>
<evidence type="ECO:0000256" key="5">
    <source>
        <dbReference type="ARBA" id="ARBA00019541"/>
    </source>
</evidence>
<dbReference type="Pfam" id="PF00400">
    <property type="entry name" value="WD40"/>
    <property type="match status" value="2"/>
</dbReference>
<dbReference type="GO" id="GO:0032934">
    <property type="term" value="F:sterol binding"/>
    <property type="evidence" value="ECO:0007669"/>
    <property type="project" value="InterPro"/>
</dbReference>
<keyword evidence="12" id="KW-0333">Golgi apparatus</keyword>
<evidence type="ECO:0000256" key="20">
    <source>
        <dbReference type="PROSITE-ProRule" id="PRU00221"/>
    </source>
</evidence>
<feature type="transmembrane region" description="Helical" evidence="21">
    <location>
        <begin position="274"/>
        <end position="293"/>
    </location>
</feature>
<feature type="transmembrane region" description="Helical" evidence="21">
    <location>
        <begin position="381"/>
        <end position="402"/>
    </location>
</feature>
<dbReference type="GO" id="GO:0032933">
    <property type="term" value="P:SREBP signaling pathway"/>
    <property type="evidence" value="ECO:0007669"/>
    <property type="project" value="InterPro"/>
</dbReference>
<dbReference type="EMBL" id="AZBU02000001">
    <property type="protein sequence ID" value="TMS32145.1"/>
    <property type="molecule type" value="Genomic_DNA"/>
</dbReference>
<evidence type="ECO:0000256" key="3">
    <source>
        <dbReference type="ARBA" id="ARBA00004653"/>
    </source>
</evidence>
<evidence type="ECO:0000256" key="11">
    <source>
        <dbReference type="ARBA" id="ARBA00022989"/>
    </source>
</evidence>
<dbReference type="Pfam" id="PF24006">
    <property type="entry name" value="SCAP_N"/>
    <property type="match status" value="1"/>
</dbReference>
<dbReference type="SUPFAM" id="SSF50978">
    <property type="entry name" value="WD40 repeat-like"/>
    <property type="match status" value="1"/>
</dbReference>
<dbReference type="GO" id="GO:0008203">
    <property type="term" value="P:cholesterol metabolic process"/>
    <property type="evidence" value="ECO:0007669"/>
    <property type="project" value="UniProtKB-KW"/>
</dbReference>
<comment type="subcellular location">
    <subcellularLocation>
        <location evidence="2">Cytoplasmic vesicle</location>
        <location evidence="2">COPII-coated vesicle membrane</location>
        <topology evidence="2">Multi-pass membrane protein</topology>
    </subcellularLocation>
    <subcellularLocation>
        <location evidence="1">Endoplasmic reticulum membrane</location>
        <topology evidence="1">Multi-pass membrane protein</topology>
    </subcellularLocation>
    <subcellularLocation>
        <location evidence="3">Golgi apparatus membrane</location>
        <topology evidence="3">Multi-pass membrane protein</topology>
    </subcellularLocation>
</comment>
<keyword evidence="15 21" id="KW-0472">Membrane</keyword>
<dbReference type="GO" id="GO:0012507">
    <property type="term" value="C:ER to Golgi transport vesicle membrane"/>
    <property type="evidence" value="ECO:0007669"/>
    <property type="project" value="UniProtKB-SubCell"/>
</dbReference>
<organism evidence="23 24">
    <name type="scientific">Steinernema carpocapsae</name>
    <name type="common">Entomopathogenic nematode</name>
    <dbReference type="NCBI Taxonomy" id="34508"/>
    <lineage>
        <taxon>Eukaryota</taxon>
        <taxon>Metazoa</taxon>
        <taxon>Ecdysozoa</taxon>
        <taxon>Nematoda</taxon>
        <taxon>Chromadorea</taxon>
        <taxon>Rhabditida</taxon>
        <taxon>Tylenchina</taxon>
        <taxon>Panagrolaimomorpha</taxon>
        <taxon>Strongyloidoidea</taxon>
        <taxon>Steinernematidae</taxon>
        <taxon>Steinernema</taxon>
    </lineage>
</organism>
<evidence type="ECO:0000256" key="8">
    <source>
        <dbReference type="ARBA" id="ARBA00022692"/>
    </source>
</evidence>
<keyword evidence="6" id="KW-0153">Cholesterol metabolism</keyword>
<evidence type="ECO:0000256" key="12">
    <source>
        <dbReference type="ARBA" id="ARBA00023034"/>
    </source>
</evidence>
<dbReference type="InterPro" id="IPR001680">
    <property type="entry name" value="WD40_rpt"/>
</dbReference>
<keyword evidence="7 20" id="KW-0853">WD repeat</keyword>
<dbReference type="EMBL" id="CM016762">
    <property type="protein sequence ID" value="TMS32145.1"/>
    <property type="molecule type" value="Genomic_DNA"/>
</dbReference>
<feature type="transmembrane region" description="Helical" evidence="21">
    <location>
        <begin position="341"/>
        <end position="361"/>
    </location>
</feature>
<dbReference type="AlphaFoldDB" id="A0A4U8UJC7"/>
<protein>
    <recommendedName>
        <fullName evidence="5">Sterol regulatory element-binding protein cleavage-activating protein</fullName>
    </recommendedName>
</protein>
<keyword evidence="10" id="KW-0256">Endoplasmic reticulum</keyword>
<evidence type="ECO:0000256" key="1">
    <source>
        <dbReference type="ARBA" id="ARBA00004477"/>
    </source>
</evidence>
<keyword evidence="18" id="KW-0753">Steroid metabolism</keyword>
<feature type="transmembrane region" description="Helical" evidence="21">
    <location>
        <begin position="409"/>
        <end position="429"/>
    </location>
</feature>
<dbReference type="InterPro" id="IPR053958">
    <property type="entry name" value="HMGCR/SNAP/NPC1-like_SSD"/>
</dbReference>
<comment type="similarity">
    <text evidence="4">Belongs to the WD repeat SCAP family.</text>
</comment>
<dbReference type="Proteomes" id="UP000298663">
    <property type="component" value="Chromosome X"/>
</dbReference>
<dbReference type="STRING" id="34508.A0A4U8UJC7"/>
<accession>A0A4U8UJC7</accession>
<keyword evidence="11 21" id="KW-1133">Transmembrane helix</keyword>
<keyword evidence="17" id="KW-0325">Glycoprotein</keyword>
<evidence type="ECO:0000256" key="14">
    <source>
        <dbReference type="ARBA" id="ARBA00023121"/>
    </source>
</evidence>
<reference evidence="23 24" key="1">
    <citation type="journal article" date="2015" name="Genome Biol.">
        <title>Comparative genomics of Steinernema reveals deeply conserved gene regulatory networks.</title>
        <authorList>
            <person name="Dillman A.R."/>
            <person name="Macchietto M."/>
            <person name="Porter C.F."/>
            <person name="Rogers A."/>
            <person name="Williams B."/>
            <person name="Antoshechkin I."/>
            <person name="Lee M.M."/>
            <person name="Goodwin Z."/>
            <person name="Lu X."/>
            <person name="Lewis E.E."/>
            <person name="Goodrich-Blair H."/>
            <person name="Stock S.P."/>
            <person name="Adams B.J."/>
            <person name="Sternberg P.W."/>
            <person name="Mortazavi A."/>
        </authorList>
    </citation>
    <scope>NUCLEOTIDE SEQUENCE [LARGE SCALE GENOMIC DNA]</scope>
    <source>
        <strain evidence="23 24">ALL</strain>
    </source>
</reference>
<dbReference type="Pfam" id="PF12349">
    <property type="entry name" value="Sterol-sensing"/>
    <property type="match status" value="1"/>
</dbReference>
<keyword evidence="9" id="KW-0677">Repeat</keyword>
<evidence type="ECO:0000313" key="24">
    <source>
        <dbReference type="Proteomes" id="UP000298663"/>
    </source>
</evidence>
<evidence type="ECO:0000256" key="10">
    <source>
        <dbReference type="ARBA" id="ARBA00022824"/>
    </source>
</evidence>
<dbReference type="SMART" id="SM00320">
    <property type="entry name" value="WD40"/>
    <property type="match status" value="4"/>
</dbReference>
<dbReference type="Gene3D" id="2.130.10.10">
    <property type="entry name" value="YVTN repeat-like/Quinoprotein amine dehydrogenase"/>
    <property type="match status" value="1"/>
</dbReference>
<sequence length="1126" mass="128198">MLVSRVDKYSRSLRERVSQAYYDYGRLCSAHPAACLTISLITMILLMYPALNRCQLPISSPMDVHWSEQHKVEHKDGTIPDWLYLEPSVYFQQIIVEATVEPWNSFNMTPVLAVKGALSRAFIIEDILKQQNAELLAQHCLRGALTQTKSENDLLPQEGCMLFSPTAFWDKDITKFYKDGNILQTLFNPSCSSSMCVRDILLGTPTRSTGIKSFYQTNRNRRIDYALTLILSKYNKNFTSALKNTLSDQFEIRKSKASDESTFVHVFYRPRKYFADYFPLFISYLALVIYIYYSASKFVMVKSRWGLSLAAVITVSSTLVMTGGICSYFELTPTLWGAEWYPYLALLVGLENTLCITRSVVYTPPTLDVKSRLSHGLSQEGYSLTKYFLMEICFLFAGYTTFVPEIQEFCTFAFIGLFVDFYMQMFFYAPCLTFDLIRLARIDKLKISKMVSMGPITQLHEYRNITCPVKRLFPSFFRERPELVRSHSDSNLNREEPVKTKLHRRTNSSVKYKDNVKASEISTRLRLLYYWTRTRFIQRVVMIVFVLWTIWLGFIVHHWRLYEIINASDDIASVPNEFGKMDKIQSAERFGVSHRLLETAPLQWGDWQKKTFKWWPTVFGEYNMSLSGHYITFLPPVVLKSKIPATDASVAYSSSAQVDNSVGLGFVGFEDLSARTTTEKAELTNRIFWVEQQITVIMACSAVCLFATVVIFILYVCFWGKWPVDRILSEVENDRANAQKEYARDFVESVSLVFSHHNFPIETVCLAGSGTIISTCQEGQVNVWDASNGEKLRVVNRTKVIDGSGEQPTAMMRTNAENPPLIWCSDAKQTIAVFGCADGSLEICNYEFGILIGFREVCDSGIVYVRVRGNRIVICRLNGTIEFLECNLTPDHPVLMKRLKCIWVGRAHQKAITCLKLGTLTVITASRDHTVKVFDIRTACLLFTLQGHDAPVTSIMLDDKDNILFTSCEQGIICCWNLDDGSMKNSIESSFGSKESVELACTDSILVGFTTNGQLWLWDKPTGAAITRITPEPAREQLSRLTMMENADCVNSMFYKRRCIVTVHNDLVATSADGLVQFWDLSYKIMIKQVSLPGEVDRLISIDSGSVICSCLNNLYRITVPVIRLK</sequence>
<evidence type="ECO:0000256" key="2">
    <source>
        <dbReference type="ARBA" id="ARBA00004557"/>
    </source>
</evidence>
<evidence type="ECO:0000256" key="17">
    <source>
        <dbReference type="ARBA" id="ARBA00023180"/>
    </source>
</evidence>